<accession>A0A382L1K2</accession>
<dbReference type="AlphaFoldDB" id="A0A382L1K2"/>
<dbReference type="Gene3D" id="1.25.40.10">
    <property type="entry name" value="Tetratricopeptide repeat domain"/>
    <property type="match status" value="1"/>
</dbReference>
<protein>
    <recommendedName>
        <fullName evidence="2">Tetratricopeptide repeat-like domain-containing protein</fullName>
    </recommendedName>
</protein>
<proteinExistence type="predicted"/>
<organism evidence="1">
    <name type="scientific">marine metagenome</name>
    <dbReference type="NCBI Taxonomy" id="408172"/>
    <lineage>
        <taxon>unclassified sequences</taxon>
        <taxon>metagenomes</taxon>
        <taxon>ecological metagenomes</taxon>
    </lineage>
</organism>
<name>A0A382L1K2_9ZZZZ</name>
<sequence>MTALLGIIVLGVGLGVSLFLPVPQTLRTNFDAGQSLYALGEYEGAIIEYSKVVKFDSRAVREDSILIDYGELELPILSAAWYQLGNAYKRSGKHD</sequence>
<dbReference type="Pfam" id="PF13181">
    <property type="entry name" value="TPR_8"/>
    <property type="match status" value="2"/>
</dbReference>
<evidence type="ECO:0000313" key="1">
    <source>
        <dbReference type="EMBL" id="SVC29643.1"/>
    </source>
</evidence>
<feature type="non-terminal residue" evidence="1">
    <location>
        <position position="95"/>
    </location>
</feature>
<dbReference type="InterPro" id="IPR011990">
    <property type="entry name" value="TPR-like_helical_dom_sf"/>
</dbReference>
<reference evidence="1" key="1">
    <citation type="submission" date="2018-05" db="EMBL/GenBank/DDBJ databases">
        <authorList>
            <person name="Lanie J.A."/>
            <person name="Ng W.-L."/>
            <person name="Kazmierczak K.M."/>
            <person name="Andrzejewski T.M."/>
            <person name="Davidsen T.M."/>
            <person name="Wayne K.J."/>
            <person name="Tettelin H."/>
            <person name="Glass J.I."/>
            <person name="Rusch D."/>
            <person name="Podicherti R."/>
            <person name="Tsui H.-C.T."/>
            <person name="Winkler M.E."/>
        </authorList>
    </citation>
    <scope>NUCLEOTIDE SEQUENCE</scope>
</reference>
<gene>
    <name evidence="1" type="ORF">METZ01_LOCUS282497</name>
</gene>
<dbReference type="SUPFAM" id="SSF48452">
    <property type="entry name" value="TPR-like"/>
    <property type="match status" value="1"/>
</dbReference>
<dbReference type="EMBL" id="UINC01083694">
    <property type="protein sequence ID" value="SVC29643.1"/>
    <property type="molecule type" value="Genomic_DNA"/>
</dbReference>
<dbReference type="InterPro" id="IPR019734">
    <property type="entry name" value="TPR_rpt"/>
</dbReference>
<evidence type="ECO:0008006" key="2">
    <source>
        <dbReference type="Google" id="ProtNLM"/>
    </source>
</evidence>